<comment type="caution">
    <text evidence="2">The sequence shown here is derived from an EMBL/GenBank/DDBJ whole genome shotgun (WGS) entry which is preliminary data.</text>
</comment>
<dbReference type="InterPro" id="IPR011990">
    <property type="entry name" value="TPR-like_helical_dom_sf"/>
</dbReference>
<reference evidence="2 3" key="1">
    <citation type="submission" date="2016-11" db="EMBL/GenBank/DDBJ databases">
        <title>The macronuclear genome of Stentor coeruleus: a giant cell with tiny introns.</title>
        <authorList>
            <person name="Slabodnick M."/>
            <person name="Ruby J.G."/>
            <person name="Reiff S.B."/>
            <person name="Swart E.C."/>
            <person name="Gosai S."/>
            <person name="Prabakaran S."/>
            <person name="Witkowska E."/>
            <person name="Larue G.E."/>
            <person name="Fisher S."/>
            <person name="Freeman R.M."/>
            <person name="Gunawardena J."/>
            <person name="Chu W."/>
            <person name="Stover N.A."/>
            <person name="Gregory B.D."/>
            <person name="Nowacki M."/>
            <person name="Derisi J."/>
            <person name="Roy S.W."/>
            <person name="Marshall W.F."/>
            <person name="Sood P."/>
        </authorList>
    </citation>
    <scope>NUCLEOTIDE SEQUENCE [LARGE SCALE GENOMIC DNA]</scope>
    <source>
        <strain evidence="2">WM001</strain>
    </source>
</reference>
<organism evidence="2 3">
    <name type="scientific">Stentor coeruleus</name>
    <dbReference type="NCBI Taxonomy" id="5963"/>
    <lineage>
        <taxon>Eukaryota</taxon>
        <taxon>Sar</taxon>
        <taxon>Alveolata</taxon>
        <taxon>Ciliophora</taxon>
        <taxon>Postciliodesmatophora</taxon>
        <taxon>Heterotrichea</taxon>
        <taxon>Heterotrichida</taxon>
        <taxon>Stentoridae</taxon>
        <taxon>Stentor</taxon>
    </lineage>
</organism>
<gene>
    <name evidence="2" type="ORF">SteCoe_16252</name>
</gene>
<dbReference type="Gene3D" id="1.25.40.10">
    <property type="entry name" value="Tetratricopeptide repeat domain"/>
    <property type="match status" value="1"/>
</dbReference>
<proteinExistence type="predicted"/>
<sequence length="337" mass="38761">MTGEEIKSSPTCRFTLKSSQKSQKPVKSHASSSVVSHLPGKKSNLNHSKSWKSSGLSPSSSSEVYPRSLARHTKKSSTYTKGCLPLPRGETAYALAKNAEYREKNLDIAEYFYHQAIKNGDRVESAIKDLASLLHQRGRTQQACDILDQYRHYFKNDEEKFENLYKTLAKQLNSKGNSLNKSIKISGLSSTDTDKFVLSLFFNTSRVQTVELHKEHTGENYNFYSILRFNSHSSARKTLEGFHKWDKYRVEWLSLTGEVAGDAHYARHKMEEYRKYHPTFDYTLFERDPQGYIFCLPVDGKEFGLRKTSVDYDFSVEELIGKGLYSMIFRDFTVECH</sequence>
<protein>
    <submittedName>
        <fullName evidence="2">Uncharacterized protein</fullName>
    </submittedName>
</protein>
<feature type="compositionally biased region" description="Low complexity" evidence="1">
    <location>
        <begin position="51"/>
        <end position="62"/>
    </location>
</feature>
<keyword evidence="3" id="KW-1185">Reference proteome</keyword>
<evidence type="ECO:0000313" key="2">
    <source>
        <dbReference type="EMBL" id="OMJ82921.1"/>
    </source>
</evidence>
<dbReference type="EMBL" id="MPUH01000322">
    <property type="protein sequence ID" value="OMJ82921.1"/>
    <property type="molecule type" value="Genomic_DNA"/>
</dbReference>
<dbReference type="OrthoDB" id="10258631at2759"/>
<feature type="region of interest" description="Disordered" evidence="1">
    <location>
        <begin position="1"/>
        <end position="81"/>
    </location>
</feature>
<accession>A0A1R2C1R7</accession>
<evidence type="ECO:0000313" key="3">
    <source>
        <dbReference type="Proteomes" id="UP000187209"/>
    </source>
</evidence>
<dbReference type="Proteomes" id="UP000187209">
    <property type="component" value="Unassembled WGS sequence"/>
</dbReference>
<name>A0A1R2C1R7_9CILI</name>
<feature type="compositionally biased region" description="Low complexity" evidence="1">
    <location>
        <begin position="17"/>
        <end position="37"/>
    </location>
</feature>
<dbReference type="AlphaFoldDB" id="A0A1R2C1R7"/>
<evidence type="ECO:0000256" key="1">
    <source>
        <dbReference type="SAM" id="MobiDB-lite"/>
    </source>
</evidence>